<keyword evidence="2" id="KW-0378">Hydrolase</keyword>
<gene>
    <name evidence="2" type="ORF">KU392_09150</name>
</gene>
<dbReference type="Pfam" id="PF01738">
    <property type="entry name" value="DLH"/>
    <property type="match status" value="1"/>
</dbReference>
<dbReference type="GO" id="GO:0016787">
    <property type="term" value="F:hydrolase activity"/>
    <property type="evidence" value="ECO:0007669"/>
    <property type="project" value="UniProtKB-KW"/>
</dbReference>
<proteinExistence type="predicted"/>
<accession>A0ABS6NP53</accession>
<dbReference type="InterPro" id="IPR051049">
    <property type="entry name" value="Dienelactone_hydrolase-like"/>
</dbReference>
<sequence length="221" mass="24016">MLMYMTLRAQDGHVFDAYVAGAETARAGIVVIQEIFGVNSHIRDVADFFAGQGYRVIAPALFDRVQAKVELGYTPKDIQKGLDLRSEISQEQVLQDIAAAVQALDRQTSVGVVGYCWGGTLAWLAACQIPGVKAASCWYGGGLAQVANEQTTVPVQMHFGELDKSIPASDIELIRRAQPGVEMFVYAGVDHGFGCDQRGSYDKAATELARLRTISFFAKHL</sequence>
<dbReference type="InterPro" id="IPR002925">
    <property type="entry name" value="Dienelactn_hydro"/>
</dbReference>
<dbReference type="EMBL" id="JAHSPR010000006">
    <property type="protein sequence ID" value="MBV4397417.1"/>
    <property type="molecule type" value="Genomic_DNA"/>
</dbReference>
<evidence type="ECO:0000259" key="1">
    <source>
        <dbReference type="Pfam" id="PF01738"/>
    </source>
</evidence>
<dbReference type="PANTHER" id="PTHR46623">
    <property type="entry name" value="CARBOXYMETHYLENEBUTENOLIDASE-RELATED"/>
    <property type="match status" value="1"/>
</dbReference>
<keyword evidence="3" id="KW-1185">Reference proteome</keyword>
<organism evidence="2 3">
    <name type="scientific">Advenella alkanexedens</name>
    <dbReference type="NCBI Taxonomy" id="1481665"/>
    <lineage>
        <taxon>Bacteria</taxon>
        <taxon>Pseudomonadati</taxon>
        <taxon>Pseudomonadota</taxon>
        <taxon>Betaproteobacteria</taxon>
        <taxon>Burkholderiales</taxon>
        <taxon>Alcaligenaceae</taxon>
    </lineage>
</organism>
<comment type="caution">
    <text evidence="2">The sequence shown here is derived from an EMBL/GenBank/DDBJ whole genome shotgun (WGS) entry which is preliminary data.</text>
</comment>
<name>A0ABS6NP53_9BURK</name>
<feature type="domain" description="Dienelactone hydrolase" evidence="1">
    <location>
        <begin position="15"/>
        <end position="220"/>
    </location>
</feature>
<dbReference type="Proteomes" id="UP000722165">
    <property type="component" value="Unassembled WGS sequence"/>
</dbReference>
<dbReference type="PANTHER" id="PTHR46623:SF6">
    <property type="entry name" value="ALPHA_BETA-HYDROLASES SUPERFAMILY PROTEIN"/>
    <property type="match status" value="1"/>
</dbReference>
<evidence type="ECO:0000313" key="2">
    <source>
        <dbReference type="EMBL" id="MBV4397417.1"/>
    </source>
</evidence>
<reference evidence="2 3" key="1">
    <citation type="submission" date="2021-06" db="EMBL/GenBank/DDBJ databases">
        <authorList>
            <person name="Lu T."/>
            <person name="Wang Q."/>
            <person name="Han X."/>
        </authorList>
    </citation>
    <scope>NUCLEOTIDE SEQUENCE [LARGE SCALE GENOMIC DNA]</scope>
    <source>
        <strain evidence="2 3">LAM0050</strain>
    </source>
</reference>
<evidence type="ECO:0000313" key="3">
    <source>
        <dbReference type="Proteomes" id="UP000722165"/>
    </source>
</evidence>
<protein>
    <submittedName>
        <fullName evidence="2">Dienelactone hydrolase family protein</fullName>
    </submittedName>
</protein>